<feature type="compositionally biased region" description="Polar residues" evidence="1">
    <location>
        <begin position="311"/>
        <end position="330"/>
    </location>
</feature>
<feature type="region of interest" description="Disordered" evidence="1">
    <location>
        <begin position="75"/>
        <end position="94"/>
    </location>
</feature>
<feature type="region of interest" description="Disordered" evidence="1">
    <location>
        <begin position="302"/>
        <end position="334"/>
    </location>
</feature>
<evidence type="ECO:0000256" key="2">
    <source>
        <dbReference type="SAM" id="SignalP"/>
    </source>
</evidence>
<reference evidence="3" key="1">
    <citation type="journal article" date="2016" name="BMC Genomics">
        <title>Seminal fluid protein genes of the brown planthopper, Nilaparvata lugens.</title>
        <authorList>
            <person name="Yu B."/>
            <person name="Li D.T."/>
            <person name="Lu J.B."/>
            <person name="Zhang W.X."/>
            <person name="Zhang C.X."/>
        </authorList>
    </citation>
    <scope>NUCLEOTIDE SEQUENCE</scope>
    <source>
        <strain evidence="3">NlSFP_secreted_comp36455</strain>
    </source>
</reference>
<organism evidence="3">
    <name type="scientific">Nilaparvata lugens</name>
    <name type="common">Brown planthopper</name>
    <dbReference type="NCBI Taxonomy" id="108931"/>
    <lineage>
        <taxon>Eukaryota</taxon>
        <taxon>Metazoa</taxon>
        <taxon>Ecdysozoa</taxon>
        <taxon>Arthropoda</taxon>
        <taxon>Hexapoda</taxon>
        <taxon>Insecta</taxon>
        <taxon>Pterygota</taxon>
        <taxon>Neoptera</taxon>
        <taxon>Paraneoptera</taxon>
        <taxon>Hemiptera</taxon>
        <taxon>Auchenorrhyncha</taxon>
        <taxon>Fulgoroidea</taxon>
        <taxon>Delphacidae</taxon>
        <taxon>Delphacinae</taxon>
        <taxon>Nilaparvata</taxon>
    </lineage>
</organism>
<proteinExistence type="evidence at transcript level"/>
<dbReference type="AlphaFoldDB" id="A0A1I9WLA8"/>
<keyword evidence="2" id="KW-0732">Signal</keyword>
<feature type="chain" id="PRO_5009605883" evidence="2">
    <location>
        <begin position="21"/>
        <end position="792"/>
    </location>
</feature>
<dbReference type="RefSeq" id="XP_039290533.1">
    <property type="nucleotide sequence ID" value="XM_039434599.1"/>
</dbReference>
<dbReference type="KEGG" id="nlu:111061294"/>
<evidence type="ECO:0000256" key="1">
    <source>
        <dbReference type="SAM" id="MobiDB-lite"/>
    </source>
</evidence>
<dbReference type="GeneID" id="111061294"/>
<sequence>MEYSHILLMLFFAISVPVHDFRSIEQESSAAGNETAFTVEPTSPVSESLAQINESNQPRKEIDDKNADLEKDGTTVDNLAQQPSDGDGVGKVGSQRGKELIKNGTNIIDQSSLSTDGIKLEPRSLLTEFQKDRSTPDNGNGTIPNTENTNLLLDEVDKKVQSDLPTLILDSKNTTNEILATDASAVIDNQQSQEIHVRSRPITEKNYTVIENAEQLLANYTDLIVKSSTSTDGNIDEIVKDKSLKNVEASGISLLSSTNETIYEKGKSYFSSKVDASQKSLASNNQPSPEVGLQVEEFPITENKHSKIENRNQLPSNSTDSIEDSSTPTDGNIEEIEKDKSSMTVKASEISGTNNNSNIQLSTDTQVGKLPITEKDKLKFGEQQSSTSKDLIVESLTPPQTDEKIGNYNSSTDLVTSDIPELSYSTNLNTKNGALMSNNSSVILNGSDGNASFPQRGDIKDFRERTVTDPKYSLHIGDQVPRENFQNNSADTIASDISNKEVNNGIGNKVVDGIHNSTKSHPSKKQAQKSHSATIWTPFDWKEYNATKLDQDNSDSINNNEANVEAITPGEINIKNYSMIPIEDYQPNDNINTFNDRNSNLSSANSGIKLFLNLDEVSFQRTSYIPKSQKNKKVHLTEYSEYLFVPGNFIDNQSPQTKLSSSCKEKFERESRRRKNVYYPEENVQTFTNKFENFKSGIFHLKKHAQSNQKHDWISKPSDLNRVANFRNSIKSSHNSDNFVNKKDPTKPLVKRRNLIRLTLQLSSIIEKITFEIKYFYKKIQTSNELGYEETI</sequence>
<dbReference type="EMBL" id="KU932292">
    <property type="protein sequence ID" value="APA33928.1"/>
    <property type="molecule type" value="mRNA"/>
</dbReference>
<protein>
    <submittedName>
        <fullName evidence="3">Seminal fluid protein</fullName>
    </submittedName>
</protein>
<evidence type="ECO:0000313" key="3">
    <source>
        <dbReference type="EMBL" id="APA33928.1"/>
    </source>
</evidence>
<feature type="compositionally biased region" description="Polar residues" evidence="1">
    <location>
        <begin position="75"/>
        <end position="84"/>
    </location>
</feature>
<accession>A0A1I9WLA8</accession>
<name>A0A1I9WLA8_NILLU</name>
<feature type="signal peptide" evidence="2">
    <location>
        <begin position="1"/>
        <end position="20"/>
    </location>
</feature>